<dbReference type="AlphaFoldDB" id="A0A8H6V777"/>
<gene>
    <name evidence="1" type="ORF">CNMCM7691_009583</name>
</gene>
<name>A0A8H6V777_9EURO</name>
<dbReference type="Proteomes" id="UP000641853">
    <property type="component" value="Unassembled WGS sequence"/>
</dbReference>
<protein>
    <submittedName>
        <fullName evidence="1">Uncharacterized protein</fullName>
    </submittedName>
</protein>
<organism evidence="1 2">
    <name type="scientific">Aspergillus felis</name>
    <dbReference type="NCBI Taxonomy" id="1287682"/>
    <lineage>
        <taxon>Eukaryota</taxon>
        <taxon>Fungi</taxon>
        <taxon>Dikarya</taxon>
        <taxon>Ascomycota</taxon>
        <taxon>Pezizomycotina</taxon>
        <taxon>Eurotiomycetes</taxon>
        <taxon>Eurotiomycetidae</taxon>
        <taxon>Eurotiales</taxon>
        <taxon>Aspergillaceae</taxon>
        <taxon>Aspergillus</taxon>
        <taxon>Aspergillus subgen. Fumigati</taxon>
    </lineage>
</organism>
<accession>A0A8H6V777</accession>
<sequence length="190" mass="21888">MIRMFRCETGLHNFSNYSPYLQAWIEGIKEEDRRAYDVGFMELRHTRLDILSLLNVFCIVDALEEPDSGHEGVFLQHLVTLGKQGAGHIKSLMTSRPLPQIQKVSNTPSILQVRLEDQHVNQGISLFVEYCLQYAVHLSKSVRDRIQRSIEDRVHQSFLDARLLIDEFLDELRGKTLEVESVNQTLLALP</sequence>
<comment type="caution">
    <text evidence="1">The sequence shown here is derived from an EMBL/GenBank/DDBJ whole genome shotgun (WGS) entry which is preliminary data.</text>
</comment>
<proteinExistence type="predicted"/>
<evidence type="ECO:0000313" key="1">
    <source>
        <dbReference type="EMBL" id="KAF7180415.1"/>
    </source>
</evidence>
<reference evidence="1" key="1">
    <citation type="submission" date="2020-06" db="EMBL/GenBank/DDBJ databases">
        <title>Draft genome sequences of strains closely related to Aspergillus parafelis and Aspergillus hiratsukae.</title>
        <authorList>
            <person name="Dos Santos R.A.C."/>
            <person name="Rivero-Menendez O."/>
            <person name="Steenwyk J.L."/>
            <person name="Mead M.E."/>
            <person name="Goldman G.H."/>
            <person name="Alastruey-Izquierdo A."/>
            <person name="Rokas A."/>
        </authorList>
    </citation>
    <scope>NUCLEOTIDE SEQUENCE</scope>
    <source>
        <strain evidence="1">CNM-CM7691</strain>
    </source>
</reference>
<keyword evidence="2" id="KW-1185">Reference proteome</keyword>
<evidence type="ECO:0000313" key="2">
    <source>
        <dbReference type="Proteomes" id="UP000641853"/>
    </source>
</evidence>
<dbReference type="EMBL" id="JACBAG010001840">
    <property type="protein sequence ID" value="KAF7180415.1"/>
    <property type="molecule type" value="Genomic_DNA"/>
</dbReference>